<dbReference type="InterPro" id="IPR050534">
    <property type="entry name" value="Coronavir_polyprotein_1ab"/>
</dbReference>
<dbReference type="Gene3D" id="3.40.50.300">
    <property type="entry name" value="P-loop containing nucleotide triphosphate hydrolases"/>
    <property type="match status" value="2"/>
</dbReference>
<evidence type="ECO:0000259" key="7">
    <source>
        <dbReference type="Pfam" id="PF13087"/>
    </source>
</evidence>
<evidence type="ECO:0000256" key="3">
    <source>
        <dbReference type="ARBA" id="ARBA00022801"/>
    </source>
</evidence>
<dbReference type="OMA" id="TRTVCEY"/>
<evidence type="ECO:0000313" key="9">
    <source>
        <dbReference type="Proteomes" id="UP000035682"/>
    </source>
</evidence>
<name>A0A090N009_STRRB</name>
<evidence type="ECO:0000313" key="11">
    <source>
        <dbReference type="WormBase" id="SRAE_2000451100"/>
    </source>
</evidence>
<accession>A0A090N009</accession>
<dbReference type="InterPro" id="IPR047187">
    <property type="entry name" value="SF1_C_Upf1"/>
</dbReference>
<dbReference type="Pfam" id="PF13086">
    <property type="entry name" value="AAA_11"/>
    <property type="match status" value="1"/>
</dbReference>
<dbReference type="EMBL" id="LN609529">
    <property type="protein sequence ID" value="CEF69865.1"/>
    <property type="molecule type" value="Genomic_DNA"/>
</dbReference>
<keyword evidence="3" id="KW-0378">Hydrolase</keyword>
<keyword evidence="9" id="KW-1185">Reference proteome</keyword>
<sequence length="836" mass="97326">MIISNDKITNNKKRRQTSIIFGGEKIRKINLNNSFESESQKFICKEPSINLKNDIKNISSTIQLDSDDLPSYSLEINKEMDGIKNCEDDFLNSIEKENIDNLKIKNNFTENQELLIYPGLRMLKEISFTVENIFKPLKEIEKTLDMKERFARQAFYSLSCEDKFENTNDLAQQQFQILRNFVEIINETYDMNSYTVIDFKELYQHSSVDIIFNVVINLGKFIKTIDLKTSHFCPGERCTLTFKYMNSKEEKNIETEKIGYIAICYFEDDNKEVDKISIDINFSSEIWSIFTTSEELLSLHENATSVEFSLSSTDKLNYNNPQELKNLLDKAFKTSTGKIISKMLLNNPQELNEEKSYLIDKNLEIKSVTQINEKQKEVIKISLTETPVIFVKSPPGTGKTFIAATIVDNDFTKHTYFIAESNQACNSFANMVKSLNSTKLKPLRLLSKNAEIKKNKDIYYEEEHVINEIMSNIKDKLSFKDKEIVNNYNQLKDKWKNIKWRSTQNHQSLKNHFDEMMKISKKYERIFFKIYKCNLIIMTADYAKKIFQSRSYSKFKPHRIIIDEASQMSLIKYLELFTIYPNIQYIFFGDEKQLPPYIPYSHDSDPKLSKSILAKSIMNIALKTNYSMNLELDCSYRMHPIILKIISKFFYNNKLTCGIDETKRNLITKNFPNLKNPILFINILGTFSEIGNNHSLINDGEAKVVKQLLTFLKTKNISYKDITIISMYKSQVDNIIEKLDKDYTPQICTIDSSQGSENEIIIVCTTKADTSKNTYASSFLKDENRINVAFSRAKSGLFILGDRFCLSEPSIWNDIIRYLSKTKQFCHSENMNLFFS</sequence>
<dbReference type="InterPro" id="IPR027417">
    <property type="entry name" value="P-loop_NTPase"/>
</dbReference>
<dbReference type="WormBase" id="SRAE_2000451100">
    <property type="protein sequence ID" value="SRP01243"/>
    <property type="gene ID" value="WBGene00264743"/>
</dbReference>
<dbReference type="Pfam" id="PF13087">
    <property type="entry name" value="AAA_12"/>
    <property type="match status" value="1"/>
</dbReference>
<keyword evidence="5" id="KW-0067">ATP-binding</keyword>
<dbReference type="AlphaFoldDB" id="A0A090N009"/>
<dbReference type="InterPro" id="IPR041677">
    <property type="entry name" value="DNA2/NAM7_AAA_11"/>
</dbReference>
<evidence type="ECO:0000313" key="10">
    <source>
        <dbReference type="WBParaSite" id="SRAE_2000451100.1"/>
    </source>
</evidence>
<reference evidence="10" key="3">
    <citation type="submission" date="2020-12" db="UniProtKB">
        <authorList>
            <consortium name="WormBaseParasite"/>
        </authorList>
    </citation>
    <scope>IDENTIFICATION</scope>
</reference>
<dbReference type="InterPro" id="IPR041679">
    <property type="entry name" value="DNA2/NAM7-like_C"/>
</dbReference>
<keyword evidence="4" id="KW-0347">Helicase</keyword>
<protein>
    <submittedName>
        <fullName evidence="8 10">Regulator of nonsense transcripts 1</fullName>
    </submittedName>
</protein>
<evidence type="ECO:0000256" key="2">
    <source>
        <dbReference type="ARBA" id="ARBA00022741"/>
    </source>
</evidence>
<dbReference type="GO" id="GO:0043139">
    <property type="term" value="F:5'-3' DNA helicase activity"/>
    <property type="evidence" value="ECO:0007669"/>
    <property type="project" value="TreeGrafter"/>
</dbReference>
<dbReference type="SUPFAM" id="SSF52540">
    <property type="entry name" value="P-loop containing nucleoside triphosphate hydrolases"/>
    <property type="match status" value="1"/>
</dbReference>
<dbReference type="PANTHER" id="PTHR43788:SF16">
    <property type="entry name" value="HELICASE WITH ZINC FINGER 2"/>
    <property type="match status" value="1"/>
</dbReference>
<proteinExistence type="inferred from homology"/>
<evidence type="ECO:0000256" key="1">
    <source>
        <dbReference type="ARBA" id="ARBA00007913"/>
    </source>
</evidence>
<dbReference type="OrthoDB" id="5813042at2759"/>
<evidence type="ECO:0000313" key="8">
    <source>
        <dbReference type="EMBL" id="CEF69865.1"/>
    </source>
</evidence>
<dbReference type="GO" id="GO:0016787">
    <property type="term" value="F:hydrolase activity"/>
    <property type="evidence" value="ECO:0007669"/>
    <property type="project" value="UniProtKB-KW"/>
</dbReference>
<dbReference type="CDD" id="cd18808">
    <property type="entry name" value="SF1_C_Upf1"/>
    <property type="match status" value="1"/>
</dbReference>
<dbReference type="GO" id="GO:0005524">
    <property type="term" value="F:ATP binding"/>
    <property type="evidence" value="ECO:0007669"/>
    <property type="project" value="UniProtKB-KW"/>
</dbReference>
<feature type="domain" description="DNA2/NAM7 helicase-like C-terminal" evidence="7">
    <location>
        <begin position="615"/>
        <end position="803"/>
    </location>
</feature>
<reference evidence="9" key="1">
    <citation type="submission" date="2014-09" db="EMBL/GenBank/DDBJ databases">
        <authorList>
            <person name="Martin A.A."/>
        </authorList>
    </citation>
    <scope>NUCLEOTIDE SEQUENCE</scope>
    <source>
        <strain evidence="9">ED321</strain>
    </source>
</reference>
<reference evidence="8" key="2">
    <citation type="submission" date="2014-09" db="EMBL/GenBank/DDBJ databases">
        <authorList>
            <person name="Aslett A.Martin."/>
        </authorList>
    </citation>
    <scope>NUCLEOTIDE SEQUENCE</scope>
    <source>
        <strain evidence="8">ED321 Heterogonic</strain>
    </source>
</reference>
<feature type="domain" description="DNA2/NAM7 helicase helicase" evidence="6">
    <location>
        <begin position="370"/>
        <end position="598"/>
    </location>
</feature>
<dbReference type="PANTHER" id="PTHR43788">
    <property type="entry name" value="DNA2/NAM7 HELICASE FAMILY MEMBER"/>
    <property type="match status" value="1"/>
</dbReference>
<organism evidence="8">
    <name type="scientific">Strongyloides ratti</name>
    <name type="common">Parasitic roundworm</name>
    <dbReference type="NCBI Taxonomy" id="34506"/>
    <lineage>
        <taxon>Eukaryota</taxon>
        <taxon>Metazoa</taxon>
        <taxon>Ecdysozoa</taxon>
        <taxon>Nematoda</taxon>
        <taxon>Chromadorea</taxon>
        <taxon>Rhabditida</taxon>
        <taxon>Tylenchina</taxon>
        <taxon>Panagrolaimomorpha</taxon>
        <taxon>Strongyloidoidea</taxon>
        <taxon>Strongyloididae</taxon>
        <taxon>Strongyloides</taxon>
    </lineage>
</organism>
<dbReference type="GeneID" id="36382236"/>
<dbReference type="WBParaSite" id="SRAE_2000451100.1">
    <property type="protein sequence ID" value="SRAE_2000451100.1"/>
    <property type="gene ID" value="WBGene00264743"/>
</dbReference>
<keyword evidence="2" id="KW-0547">Nucleotide-binding</keyword>
<dbReference type="Proteomes" id="UP000035682">
    <property type="component" value="Unplaced"/>
</dbReference>
<evidence type="ECO:0000256" key="5">
    <source>
        <dbReference type="ARBA" id="ARBA00022840"/>
    </source>
</evidence>
<evidence type="ECO:0000259" key="6">
    <source>
        <dbReference type="Pfam" id="PF13086"/>
    </source>
</evidence>
<gene>
    <name evidence="8 10 11" type="ORF">SRAE_2000451100</name>
</gene>
<dbReference type="CTD" id="36382236"/>
<evidence type="ECO:0000256" key="4">
    <source>
        <dbReference type="ARBA" id="ARBA00022806"/>
    </source>
</evidence>
<dbReference type="RefSeq" id="XP_024509064.1">
    <property type="nucleotide sequence ID" value="XM_024643390.1"/>
</dbReference>
<comment type="similarity">
    <text evidence="1">Belongs to the DNA2/NAM7 helicase family.</text>
</comment>
<dbReference type="STRING" id="34506.A0A090N009"/>